<evidence type="ECO:0000313" key="4">
    <source>
        <dbReference type="Proteomes" id="UP000030700"/>
    </source>
</evidence>
<name>A0A0S6VYJ2_9BACT</name>
<proteinExistence type="predicted"/>
<accession>A0A0S6VYJ2</accession>
<evidence type="ECO:0000256" key="2">
    <source>
        <dbReference type="SAM" id="Phobius"/>
    </source>
</evidence>
<protein>
    <recommendedName>
        <fullName evidence="5">Septum formation initiator</fullName>
    </recommendedName>
</protein>
<evidence type="ECO:0000313" key="3">
    <source>
        <dbReference type="EMBL" id="GAK50422.1"/>
    </source>
</evidence>
<reference evidence="3" key="1">
    <citation type="journal article" date="2015" name="PeerJ">
        <title>First genomic representation of candidate bacterial phylum KSB3 points to enhanced environmental sensing as a trigger of wastewater bulking.</title>
        <authorList>
            <person name="Sekiguchi Y."/>
            <person name="Ohashi A."/>
            <person name="Parks D.H."/>
            <person name="Yamauchi T."/>
            <person name="Tyson G.W."/>
            <person name="Hugenholtz P."/>
        </authorList>
    </citation>
    <scope>NUCLEOTIDE SEQUENCE [LARGE SCALE GENOMIC DNA]</scope>
</reference>
<evidence type="ECO:0000256" key="1">
    <source>
        <dbReference type="SAM" id="Coils"/>
    </source>
</evidence>
<gene>
    <name evidence="3" type="ORF">U14_01653</name>
</gene>
<keyword evidence="2" id="KW-0812">Transmembrane</keyword>
<keyword evidence="4" id="KW-1185">Reference proteome</keyword>
<feature type="transmembrane region" description="Helical" evidence="2">
    <location>
        <begin position="34"/>
        <end position="54"/>
    </location>
</feature>
<feature type="coiled-coil region" evidence="1">
    <location>
        <begin position="70"/>
        <end position="97"/>
    </location>
</feature>
<keyword evidence="1" id="KW-0175">Coiled coil</keyword>
<keyword evidence="2" id="KW-1133">Transmembrane helix</keyword>
<evidence type="ECO:0008006" key="5">
    <source>
        <dbReference type="Google" id="ProtNLM"/>
    </source>
</evidence>
<organism evidence="3">
    <name type="scientific">Candidatus Moduliflexus flocculans</name>
    <dbReference type="NCBI Taxonomy" id="1499966"/>
    <lineage>
        <taxon>Bacteria</taxon>
        <taxon>Candidatus Moduliflexota</taxon>
        <taxon>Candidatus Moduliflexia</taxon>
        <taxon>Candidatus Moduliflexales</taxon>
        <taxon>Candidatus Moduliflexaceae</taxon>
    </lineage>
</organism>
<dbReference type="Pfam" id="PF04977">
    <property type="entry name" value="DivIC"/>
    <property type="match status" value="1"/>
</dbReference>
<dbReference type="EMBL" id="DF820456">
    <property type="protein sequence ID" value="GAK50422.1"/>
    <property type="molecule type" value="Genomic_DNA"/>
</dbReference>
<dbReference type="InterPro" id="IPR007060">
    <property type="entry name" value="FtsL/DivIC"/>
</dbReference>
<dbReference type="AlphaFoldDB" id="A0A0S6VYJ2"/>
<keyword evidence="2" id="KW-0472">Membrane</keyword>
<dbReference type="HOGENOM" id="CLU_2091972_0_0_0"/>
<sequence length="123" mass="13772">MNNVKVKPQMAYVAPPRPVVRTEPAAPTVFWKDLSVIGCVVSGLLLSAMIFALLDPSSGIPKVREVMRFQSQLEGEIEQLRAENAQVLNAIQAMQTDPFWQEKIAREELNMALPGEIVYKFTE</sequence>
<dbReference type="Proteomes" id="UP000030700">
    <property type="component" value="Unassembled WGS sequence"/>
</dbReference>